<protein>
    <recommendedName>
        <fullName evidence="1">NAD(P)-binding domain-containing protein</fullName>
    </recommendedName>
</protein>
<dbReference type="InterPro" id="IPR016040">
    <property type="entry name" value="NAD(P)-bd_dom"/>
</dbReference>
<proteinExistence type="predicted"/>
<dbReference type="PANTHER" id="PTHR15020">
    <property type="entry name" value="FLAVIN REDUCTASE-RELATED"/>
    <property type="match status" value="1"/>
</dbReference>
<evidence type="ECO:0000313" key="3">
    <source>
        <dbReference type="Proteomes" id="UP001485043"/>
    </source>
</evidence>
<dbReference type="SUPFAM" id="SSF51735">
    <property type="entry name" value="NAD(P)-binding Rossmann-fold domains"/>
    <property type="match status" value="1"/>
</dbReference>
<dbReference type="Pfam" id="PF13460">
    <property type="entry name" value="NAD_binding_10"/>
    <property type="match status" value="1"/>
</dbReference>
<dbReference type="InterPro" id="IPR036291">
    <property type="entry name" value="NAD(P)-bd_dom_sf"/>
</dbReference>
<name>A0AAW1THH5_9CHLO</name>
<feature type="domain" description="NAD(P)-binding" evidence="1">
    <location>
        <begin position="39"/>
        <end position="162"/>
    </location>
</feature>
<sequence>MAIAVVGAGGPTGRLCVERLLEAGHSVRAIATGIIYVAAASTYLSAKAVDNEGVKSVANIAKKLGAHMVLVSTALATPKNRWNPATILLNTVIRYNCVNEKYAGENALRQSGTTYTVIRPSGLTNGPRGKAELLTDQSDYGGLFPMIARADVATVCVAAMCNPKAYKVTFELRSNNKKAPGPSDMDILFDNLRPDTLSNIGIL</sequence>
<dbReference type="Gene3D" id="3.40.50.720">
    <property type="entry name" value="NAD(P)-binding Rossmann-like Domain"/>
    <property type="match status" value="2"/>
</dbReference>
<dbReference type="PANTHER" id="PTHR15020:SF11">
    <property type="entry name" value="OS06G0360300 PROTEIN"/>
    <property type="match status" value="1"/>
</dbReference>
<evidence type="ECO:0000259" key="1">
    <source>
        <dbReference type="Pfam" id="PF13460"/>
    </source>
</evidence>
<accession>A0AAW1THH5</accession>
<reference evidence="2 3" key="1">
    <citation type="journal article" date="2024" name="Nat. Commun.">
        <title>Phylogenomics reveals the evolutionary origins of lichenization in chlorophyte algae.</title>
        <authorList>
            <person name="Puginier C."/>
            <person name="Libourel C."/>
            <person name="Otte J."/>
            <person name="Skaloud P."/>
            <person name="Haon M."/>
            <person name="Grisel S."/>
            <person name="Petersen M."/>
            <person name="Berrin J.G."/>
            <person name="Delaux P.M."/>
            <person name="Dal Grande F."/>
            <person name="Keller J."/>
        </authorList>
    </citation>
    <scope>NUCLEOTIDE SEQUENCE [LARGE SCALE GENOMIC DNA]</scope>
    <source>
        <strain evidence="2 3">SAG 2523</strain>
    </source>
</reference>
<organism evidence="2 3">
    <name type="scientific">Apatococcus fuscideae</name>
    <dbReference type="NCBI Taxonomy" id="2026836"/>
    <lineage>
        <taxon>Eukaryota</taxon>
        <taxon>Viridiplantae</taxon>
        <taxon>Chlorophyta</taxon>
        <taxon>core chlorophytes</taxon>
        <taxon>Trebouxiophyceae</taxon>
        <taxon>Chlorellales</taxon>
        <taxon>Chlorellaceae</taxon>
        <taxon>Apatococcus</taxon>
    </lineage>
</organism>
<dbReference type="Proteomes" id="UP001485043">
    <property type="component" value="Unassembled WGS sequence"/>
</dbReference>
<dbReference type="AlphaFoldDB" id="A0AAW1THH5"/>
<comment type="caution">
    <text evidence="2">The sequence shown here is derived from an EMBL/GenBank/DDBJ whole genome shotgun (WGS) entry which is preliminary data.</text>
</comment>
<dbReference type="EMBL" id="JALJOV010000050">
    <property type="protein sequence ID" value="KAK9868007.1"/>
    <property type="molecule type" value="Genomic_DNA"/>
</dbReference>
<evidence type="ECO:0000313" key="2">
    <source>
        <dbReference type="EMBL" id="KAK9868007.1"/>
    </source>
</evidence>
<gene>
    <name evidence="2" type="ORF">WJX84_001406</name>
</gene>
<keyword evidence="3" id="KW-1185">Reference proteome</keyword>